<sequence length="153" mass="17974">MKGILKIYHPEETLKYHIKSSYCKAIYSNSQHFLEVEIVTDEGLDHIEDDSLQYHFPQISFSIFDFPITHSQLNGMTFAVNDNQDETFTEVNLFCDEEAYLYENELSFSENAQGDMEVTWKGMIEDFYTNAEELIPFKLKCHFGEEILEIDEE</sequence>
<proteinExistence type="predicted"/>
<organism evidence="1 2">
    <name type="scientific">Bergeyella porcorum</name>
    <dbReference type="NCBI Taxonomy" id="1735111"/>
    <lineage>
        <taxon>Bacteria</taxon>
        <taxon>Pseudomonadati</taxon>
        <taxon>Bacteroidota</taxon>
        <taxon>Flavobacteriia</taxon>
        <taxon>Flavobacteriales</taxon>
        <taxon>Weeksellaceae</taxon>
        <taxon>Bergeyella</taxon>
    </lineage>
</organism>
<dbReference type="AlphaFoldDB" id="A0AAU0F1E6"/>
<dbReference type="EMBL" id="CP136426">
    <property type="protein sequence ID" value="WOC51900.1"/>
    <property type="molecule type" value="Genomic_DNA"/>
</dbReference>
<dbReference type="Proteomes" id="UP001432059">
    <property type="component" value="Chromosome"/>
</dbReference>
<name>A0AAU0F1E6_9FLAO</name>
<evidence type="ECO:0000313" key="2">
    <source>
        <dbReference type="Proteomes" id="UP001432059"/>
    </source>
</evidence>
<dbReference type="RefSeq" id="WP_327983575.1">
    <property type="nucleotide sequence ID" value="NZ_CP136426.1"/>
</dbReference>
<keyword evidence="2" id="KW-1185">Reference proteome</keyword>
<dbReference type="KEGG" id="bpor:BPO_1253"/>
<accession>A0AAU0F1E6</accession>
<evidence type="ECO:0000313" key="1">
    <source>
        <dbReference type="EMBL" id="WOC51900.1"/>
    </source>
</evidence>
<gene>
    <name evidence="1" type="ORF">BPO_1253</name>
</gene>
<reference evidence="1" key="1">
    <citation type="submission" date="2023-10" db="EMBL/GenBank/DDBJ databases">
        <title>Characterization and whole genome sequencing of a novel strain of Bergeyella porcorum QD2021 isolated from pig.</title>
        <authorList>
            <person name="Liu G."/>
            <person name="Chen C."/>
            <person name="Han X."/>
        </authorList>
    </citation>
    <scope>NUCLEOTIDE SEQUENCE</scope>
    <source>
        <strain evidence="1">QD2021</strain>
    </source>
</reference>
<protein>
    <submittedName>
        <fullName evidence="1">Uncharacterized protein</fullName>
    </submittedName>
</protein>